<keyword evidence="3" id="KW-0732">Signal</keyword>
<dbReference type="GO" id="GO:0016787">
    <property type="term" value="F:hydrolase activity"/>
    <property type="evidence" value="ECO:0007669"/>
    <property type="project" value="InterPro"/>
</dbReference>
<keyword evidence="1" id="KW-0677">Repeat</keyword>
<dbReference type="Pfam" id="PF13385">
    <property type="entry name" value="Laminin_G_3"/>
    <property type="match status" value="1"/>
</dbReference>
<reference evidence="5" key="1">
    <citation type="submission" date="2020-08" db="EMBL/GenBank/DDBJ databases">
        <title>Genome public.</title>
        <authorList>
            <person name="Liu C."/>
            <person name="Sun Q."/>
        </authorList>
    </citation>
    <scope>NUCLEOTIDE SEQUENCE</scope>
    <source>
        <strain evidence="5">NSJ-52</strain>
    </source>
</reference>
<dbReference type="SUPFAM" id="SSF56300">
    <property type="entry name" value="Metallo-dependent phosphatases"/>
    <property type="match status" value="1"/>
</dbReference>
<protein>
    <submittedName>
        <fullName evidence="5">S-layer homology domain-containing protein</fullName>
    </submittedName>
</protein>
<name>A0A8J6JJA8_9FIRM</name>
<dbReference type="SUPFAM" id="SSF51126">
    <property type="entry name" value="Pectin lyase-like"/>
    <property type="match status" value="1"/>
</dbReference>
<evidence type="ECO:0000259" key="4">
    <source>
        <dbReference type="PROSITE" id="PS51272"/>
    </source>
</evidence>
<comment type="caution">
    <text evidence="5">The sequence shown here is derived from an EMBL/GenBank/DDBJ whole genome shotgun (WGS) entry which is preliminary data.</text>
</comment>
<keyword evidence="6" id="KW-1185">Reference proteome</keyword>
<dbReference type="SUPFAM" id="SSF49899">
    <property type="entry name" value="Concanavalin A-like lectins/glucanases"/>
    <property type="match status" value="1"/>
</dbReference>
<dbReference type="Pfam" id="PF00395">
    <property type="entry name" value="SLH"/>
    <property type="match status" value="2"/>
</dbReference>
<evidence type="ECO:0000256" key="2">
    <source>
        <dbReference type="SAM" id="MobiDB-lite"/>
    </source>
</evidence>
<dbReference type="InterPro" id="IPR011050">
    <property type="entry name" value="Pectin_lyase_fold/virulence"/>
</dbReference>
<feature type="domain" description="SLH" evidence="4">
    <location>
        <begin position="1135"/>
        <end position="1198"/>
    </location>
</feature>
<sequence>MKRFLSCVLTLAMMLAMVPAARAAGDGLPEQTVSKIYVSSTGDDDNSGESAQLPVKTLQAAVGKLTGGEGTVVLMDQINLNSDGAHFILASSGDVTFTGQDGETNYPEAALYFNRAGHFHLTPRSALEHLTLRVSSKGNARLYSSRVLTIGEGVVTDKEDGSKTIFLCGGYSQTDSEASSLTVLSGTYDRIYACNDYKKIDTAALVVGGTAAGSLIAGGNTANGSVDITIQGGSYEGLTLPALSGGSIGGDMTVRLEGGSLGGFVKAGTSNGKLNVTVDGGTLQTTGTVDGFTTASLTINGLSGQLPAGLLAAFDESVLTGQSQAVYPSSDLSTQSVTVTAGSSLTLSGYTSKPLGVTWSGEGTVTVAEPEYTDSAPVLLLDFEDGAAHDASGRGNDGTLHGDPAFGLGYDGGKALYLKNEFGVPAQQYITFWNLKGVDISRNDFTLVFWYKSVNGGNDEWALAANAANAGDGLDFTNAKRGGLIFSNKDHSSLTASGIAMANMAQPAYIVSGVTDIYGGRHERTGIWQLQDERWHRVAAVYDRSGAYTIYVDGEETASFDISDAEGQALGSNFLALGADLAGEYGLGNAYVDDFTLYPAALPYLDIQAGYRLDALKALICEVEERLKTVGPEYDAADVQAMAEKTAGMKALAATLTVRDQARADEARTELKEAFDAFLLSPAGKADQTMLLLSDIHINTAGARGAELKTVFADLKKLRTQTGLEMDGVVSAGDFADNASVEAGNKAFDLMNEVLSDYGSDTQLIAALGNHEVNYINENQRFTTGAYTYRDRVQEHISDGEDRVYGGGVLDDKKNFCYGMTLGGYHYLVLNTDEQEQTGNAQTEVQNGRDGNAVDPIRHGVIFESDTLEWIDGMLAGYSEDGKPTFVVCHFPFIDSVPLSYYREQRVEDNSIGTQDKILREMFAKYDNLVYFCGHLHSSVALSGPVAVTTAAGDSFTEVNLSSLKGAARGYTRVPTSWIMFVYDTEIVLRARDFTTGEWLTAYDAVIPIAAPAAYVPPAGSSSTVKTETTVNGDGSKTVTKTDRATGAVTTTTTYPGGAVVKTVVSAAGDSRTEVTVPAGKRAEVLIPSAERGNTAVAVLTLPDGTEQILPDSVPAEGGVRATVPTSGTVRVVTADGGYADVPVGSWYAEAAAFVGARGILRGTGKDTFAPGAEVTRGTLMTALARLAGEDTSAGESWWQLGLEWSKAQGISDGTDPDGLITREQLAAMLWRYAGSPESGESLADFADCGAVSPWAAEAMAWAVETGIVKGRSGLLACGGTATRAEVSAMLMRFLLSR</sequence>
<dbReference type="Proteomes" id="UP000607645">
    <property type="component" value="Unassembled WGS sequence"/>
</dbReference>
<proteinExistence type="predicted"/>
<dbReference type="InterPro" id="IPR001119">
    <property type="entry name" value="SLH_dom"/>
</dbReference>
<dbReference type="RefSeq" id="WP_186918637.1">
    <property type="nucleotide sequence ID" value="NZ_JACOPQ010000003.1"/>
</dbReference>
<feature type="region of interest" description="Disordered" evidence="2">
    <location>
        <begin position="1020"/>
        <end position="1039"/>
    </location>
</feature>
<evidence type="ECO:0000313" key="6">
    <source>
        <dbReference type="Proteomes" id="UP000607645"/>
    </source>
</evidence>
<feature type="domain" description="SLH" evidence="4">
    <location>
        <begin position="1243"/>
        <end position="1298"/>
    </location>
</feature>
<dbReference type="PROSITE" id="PS51272">
    <property type="entry name" value="SLH"/>
    <property type="match status" value="2"/>
</dbReference>
<dbReference type="PANTHER" id="PTHR43143:SF1">
    <property type="entry name" value="SERINE_THREONINE-PROTEIN PHOSPHATASE CPPED1"/>
    <property type="match status" value="1"/>
</dbReference>
<dbReference type="Pfam" id="PF00149">
    <property type="entry name" value="Metallophos"/>
    <property type="match status" value="1"/>
</dbReference>
<evidence type="ECO:0000256" key="1">
    <source>
        <dbReference type="ARBA" id="ARBA00022737"/>
    </source>
</evidence>
<organism evidence="5 6">
    <name type="scientific">Lawsonibacter faecis</name>
    <dbReference type="NCBI Taxonomy" id="2763052"/>
    <lineage>
        <taxon>Bacteria</taxon>
        <taxon>Bacillati</taxon>
        <taxon>Bacillota</taxon>
        <taxon>Clostridia</taxon>
        <taxon>Eubacteriales</taxon>
        <taxon>Oscillospiraceae</taxon>
        <taxon>Lawsonibacter</taxon>
    </lineage>
</organism>
<dbReference type="InterPro" id="IPR029052">
    <property type="entry name" value="Metallo-depent_PP-like"/>
</dbReference>
<dbReference type="InterPro" id="IPR004843">
    <property type="entry name" value="Calcineurin-like_PHP"/>
</dbReference>
<dbReference type="InterPro" id="IPR013320">
    <property type="entry name" value="ConA-like_dom_sf"/>
</dbReference>
<accession>A0A8J6JJA8</accession>
<dbReference type="Gene3D" id="3.60.21.10">
    <property type="match status" value="1"/>
</dbReference>
<gene>
    <name evidence="5" type="ORF">H8S62_04650</name>
</gene>
<feature type="signal peptide" evidence="3">
    <location>
        <begin position="1"/>
        <end position="23"/>
    </location>
</feature>
<evidence type="ECO:0000313" key="5">
    <source>
        <dbReference type="EMBL" id="MBC5736299.1"/>
    </source>
</evidence>
<dbReference type="InterPro" id="IPR051918">
    <property type="entry name" value="STPP_CPPED1"/>
</dbReference>
<dbReference type="Gene3D" id="2.60.120.200">
    <property type="match status" value="1"/>
</dbReference>
<evidence type="ECO:0000256" key="3">
    <source>
        <dbReference type="SAM" id="SignalP"/>
    </source>
</evidence>
<feature type="chain" id="PRO_5035246977" evidence="3">
    <location>
        <begin position="24"/>
        <end position="1298"/>
    </location>
</feature>
<dbReference type="EMBL" id="JACOPQ010000003">
    <property type="protein sequence ID" value="MBC5736299.1"/>
    <property type="molecule type" value="Genomic_DNA"/>
</dbReference>
<dbReference type="PANTHER" id="PTHR43143">
    <property type="entry name" value="METALLOPHOSPHOESTERASE, CALCINEURIN SUPERFAMILY"/>
    <property type="match status" value="1"/>
</dbReference>